<dbReference type="InterPro" id="IPR018911">
    <property type="entry name" value="Gmad2_Ig-like_dom"/>
</dbReference>
<protein>
    <recommendedName>
        <fullName evidence="2">Bacterial spore germination immunoglobulin-like domain-containing protein</fullName>
    </recommendedName>
</protein>
<gene>
    <name evidence="3" type="ORF">A2763_03120</name>
</gene>
<dbReference type="Proteomes" id="UP000178370">
    <property type="component" value="Unassembled WGS sequence"/>
</dbReference>
<proteinExistence type="predicted"/>
<dbReference type="STRING" id="1798482.A2763_03120"/>
<feature type="region of interest" description="Disordered" evidence="1">
    <location>
        <begin position="32"/>
        <end position="51"/>
    </location>
</feature>
<name>A0A1F6CK71_9BACT</name>
<feature type="compositionally biased region" description="Low complexity" evidence="1">
    <location>
        <begin position="33"/>
        <end position="46"/>
    </location>
</feature>
<dbReference type="AlphaFoldDB" id="A0A1F6CK71"/>
<dbReference type="EMBL" id="MFKV01000028">
    <property type="protein sequence ID" value="OGG49646.1"/>
    <property type="molecule type" value="Genomic_DNA"/>
</dbReference>
<comment type="caution">
    <text evidence="3">The sequence shown here is derived from an EMBL/GenBank/DDBJ whole genome shotgun (WGS) entry which is preliminary data.</text>
</comment>
<sequence>MSTRGWWGIILLLTAVIIALAWVLFAVPSPVEAPTATSTSPTTTPDPDQPLSARVIVTSPKANATVGKTLVVSGSAPGPWFFEASFPIKIVDGDNDFIGNGIAQAQGEWMTTEQVTFTSVITIENYSGPATVVLLRDNPSGMPENDDSVSIPIVIQ</sequence>
<reference evidence="3 4" key="1">
    <citation type="journal article" date="2016" name="Nat. Commun.">
        <title>Thousands of microbial genomes shed light on interconnected biogeochemical processes in an aquifer system.</title>
        <authorList>
            <person name="Anantharaman K."/>
            <person name="Brown C.T."/>
            <person name="Hug L.A."/>
            <person name="Sharon I."/>
            <person name="Castelle C.J."/>
            <person name="Probst A.J."/>
            <person name="Thomas B.C."/>
            <person name="Singh A."/>
            <person name="Wilkins M.J."/>
            <person name="Karaoz U."/>
            <person name="Brodie E.L."/>
            <person name="Williams K.H."/>
            <person name="Hubbard S.S."/>
            <person name="Banfield J.F."/>
        </authorList>
    </citation>
    <scope>NUCLEOTIDE SEQUENCE [LARGE SCALE GENOMIC DNA]</scope>
</reference>
<accession>A0A1F6CK71</accession>
<evidence type="ECO:0000256" key="1">
    <source>
        <dbReference type="SAM" id="MobiDB-lite"/>
    </source>
</evidence>
<feature type="domain" description="Bacterial spore germination immunoglobulin-like" evidence="2">
    <location>
        <begin position="55"/>
        <end position="141"/>
    </location>
</feature>
<organism evidence="3 4">
    <name type="scientific">Candidatus Kaiserbacteria bacterium RIFCSPHIGHO2_01_FULL_54_36</name>
    <dbReference type="NCBI Taxonomy" id="1798482"/>
    <lineage>
        <taxon>Bacteria</taxon>
        <taxon>Candidatus Kaiseribacteriota</taxon>
    </lineage>
</organism>
<evidence type="ECO:0000313" key="4">
    <source>
        <dbReference type="Proteomes" id="UP000178370"/>
    </source>
</evidence>
<evidence type="ECO:0000313" key="3">
    <source>
        <dbReference type="EMBL" id="OGG49646.1"/>
    </source>
</evidence>
<evidence type="ECO:0000259" key="2">
    <source>
        <dbReference type="Pfam" id="PF10648"/>
    </source>
</evidence>
<dbReference type="Pfam" id="PF10648">
    <property type="entry name" value="Gmad2"/>
    <property type="match status" value="1"/>
</dbReference>